<evidence type="ECO:0000313" key="1">
    <source>
        <dbReference type="EMBL" id="KAF4687706.1"/>
    </source>
</evidence>
<dbReference type="EMBL" id="JABANP010000176">
    <property type="protein sequence ID" value="KAF4687706.1"/>
    <property type="molecule type" value="Genomic_DNA"/>
</dbReference>
<dbReference type="Proteomes" id="UP000541610">
    <property type="component" value="Unassembled WGS sequence"/>
</dbReference>
<name>A0A7J6NVW3_PEROL</name>
<protein>
    <submittedName>
        <fullName evidence="1">Uncharacterized protein</fullName>
    </submittedName>
</protein>
<gene>
    <name evidence="1" type="ORF">FOZ60_003584</name>
</gene>
<dbReference type="AlphaFoldDB" id="A0A7J6NVW3"/>
<comment type="caution">
    <text evidence="1">The sequence shown here is derived from an EMBL/GenBank/DDBJ whole genome shotgun (WGS) entry which is preliminary data.</text>
</comment>
<evidence type="ECO:0000313" key="2">
    <source>
        <dbReference type="Proteomes" id="UP000541610"/>
    </source>
</evidence>
<accession>A0A7J6NVW3</accession>
<organism evidence="1 2">
    <name type="scientific">Perkinsus olseni</name>
    <name type="common">Perkinsus atlanticus</name>
    <dbReference type="NCBI Taxonomy" id="32597"/>
    <lineage>
        <taxon>Eukaryota</taxon>
        <taxon>Sar</taxon>
        <taxon>Alveolata</taxon>
        <taxon>Perkinsozoa</taxon>
        <taxon>Perkinsea</taxon>
        <taxon>Perkinsida</taxon>
        <taxon>Perkinsidae</taxon>
        <taxon>Perkinsus</taxon>
    </lineage>
</organism>
<proteinExistence type="predicted"/>
<reference evidence="1 2" key="1">
    <citation type="submission" date="2020-04" db="EMBL/GenBank/DDBJ databases">
        <title>Perkinsus olseni comparative genomics.</title>
        <authorList>
            <person name="Bogema D.R."/>
        </authorList>
    </citation>
    <scope>NUCLEOTIDE SEQUENCE [LARGE SCALE GENOMIC DNA]</scope>
    <source>
        <strain evidence="1">00978-12</strain>
    </source>
</reference>
<sequence length="88" mass="9308">MWVPGTSIFLAGSGREKHRLVLISSNGVPSTGEMLRGKGLGEHIVTESLKVGAVGNNWGLDSPSGGMAKDYSERSRLGYSELMSKGDV</sequence>